<dbReference type="AlphaFoldDB" id="W6MLR6"/>
<dbReference type="RefSeq" id="XP_022457818.1">
    <property type="nucleotide sequence ID" value="XM_022603992.1"/>
</dbReference>
<protein>
    <submittedName>
        <fullName evidence="1">Uncharacterized protein</fullName>
    </submittedName>
</protein>
<keyword evidence="2" id="KW-1185">Reference proteome</keyword>
<reference evidence="1" key="2">
    <citation type="submission" date="2014-02" db="EMBL/GenBank/DDBJ databases">
        <title>Complete DNA sequence of /Kuraishia capsulata/ illustrates novel genomic features among budding yeasts (/Saccharomycotina/).</title>
        <authorList>
            <person name="Morales L."/>
            <person name="Noel B."/>
            <person name="Porcel B."/>
            <person name="Marcet-Houben M."/>
            <person name="Hullo M-F."/>
            <person name="Sacerdot C."/>
            <person name="Tekaia F."/>
            <person name="Leh-Louis V."/>
            <person name="Despons L."/>
            <person name="Khanna V."/>
            <person name="Aury J-M."/>
            <person name="Barbe V."/>
            <person name="Couloux A."/>
            <person name="Labadie K."/>
            <person name="Pelletier E."/>
            <person name="Souciet J-L."/>
            <person name="Boekhout T."/>
            <person name="Gabaldon T."/>
            <person name="Wincker P."/>
            <person name="Dujon B."/>
        </authorList>
    </citation>
    <scope>NUCLEOTIDE SEQUENCE</scope>
    <source>
        <strain evidence="1">CBS 1993</strain>
    </source>
</reference>
<reference evidence="1" key="1">
    <citation type="submission" date="2013-12" db="EMBL/GenBank/DDBJ databases">
        <authorList>
            <person name="Genoscope - CEA"/>
        </authorList>
    </citation>
    <scope>NUCLEOTIDE SEQUENCE</scope>
    <source>
        <strain evidence="1">CBS 1993</strain>
    </source>
</reference>
<dbReference type="OrthoDB" id="3987280at2759"/>
<dbReference type="EMBL" id="HG793126">
    <property type="protein sequence ID" value="CDK25807.1"/>
    <property type="molecule type" value="Genomic_DNA"/>
</dbReference>
<gene>
    <name evidence="1" type="ORF">KUCA_T00001777001</name>
</gene>
<accession>W6MLR6</accession>
<name>W6MLR6_9ASCO</name>
<dbReference type="Proteomes" id="UP000019384">
    <property type="component" value="Unassembled WGS sequence"/>
</dbReference>
<dbReference type="GeneID" id="34519206"/>
<sequence length="236" mass="27145">MEDSRIANLKRPSRLDLLDNNFTSFPLAHPISSSPIPTKTVTLARTPISRSVTVSQEDLTFEDLTLEQIVLVEDYIEEKNLKSKKKSVYDLKSEGALPNLTTSTKSTSTFSDDHHYEGLKYCVLCEKPLYELSSFIPEGKDFKELVCSSCILQYEQISNMLVSEEIGDDDESTIDTSFHTVRFKPSSEYLFDSLIQDLRTLQSQDQQRKLRSQKSMLFPMISESLWLRVVKFFKWS</sequence>
<proteinExistence type="predicted"/>
<organism evidence="1 2">
    <name type="scientific">Kuraishia capsulata CBS 1993</name>
    <dbReference type="NCBI Taxonomy" id="1382522"/>
    <lineage>
        <taxon>Eukaryota</taxon>
        <taxon>Fungi</taxon>
        <taxon>Dikarya</taxon>
        <taxon>Ascomycota</taxon>
        <taxon>Saccharomycotina</taxon>
        <taxon>Pichiomycetes</taxon>
        <taxon>Pichiales</taxon>
        <taxon>Pichiaceae</taxon>
        <taxon>Kuraishia</taxon>
    </lineage>
</organism>
<evidence type="ECO:0000313" key="1">
    <source>
        <dbReference type="EMBL" id="CDK25807.1"/>
    </source>
</evidence>
<evidence type="ECO:0000313" key="2">
    <source>
        <dbReference type="Proteomes" id="UP000019384"/>
    </source>
</evidence>
<dbReference type="HOGENOM" id="CLU_1175582_0_0_1"/>